<evidence type="ECO:0000313" key="3">
    <source>
        <dbReference type="Proteomes" id="UP001177003"/>
    </source>
</evidence>
<proteinExistence type="predicted"/>
<protein>
    <submittedName>
        <fullName evidence="2">Uncharacterized protein</fullName>
    </submittedName>
</protein>
<dbReference type="AlphaFoldDB" id="A0AA36A0N7"/>
<reference evidence="2" key="1">
    <citation type="submission" date="2023-04" db="EMBL/GenBank/DDBJ databases">
        <authorList>
            <person name="Vijverberg K."/>
            <person name="Xiong W."/>
            <person name="Schranz E."/>
        </authorList>
    </citation>
    <scope>NUCLEOTIDE SEQUENCE</scope>
</reference>
<accession>A0AA36A0N7</accession>
<sequence length="101" mass="11651">MLWGDDFFLSYLSISVGLLYFIYSWCKSVGVKGNNFFTNLFDFEEEVDLQVSLSEEEVDLICRSIGWPLYSSTMENHHKNDLSVCHKGLCVCDDYLICKGE</sequence>
<keyword evidence="1" id="KW-0472">Membrane</keyword>
<evidence type="ECO:0000313" key="2">
    <source>
        <dbReference type="EMBL" id="CAI9301804.1"/>
    </source>
</evidence>
<dbReference type="Proteomes" id="UP001177003">
    <property type="component" value="Chromosome 9"/>
</dbReference>
<keyword evidence="3" id="KW-1185">Reference proteome</keyword>
<feature type="transmembrane region" description="Helical" evidence="1">
    <location>
        <begin position="7"/>
        <end position="25"/>
    </location>
</feature>
<keyword evidence="1" id="KW-0812">Transmembrane</keyword>
<dbReference type="EMBL" id="OX465085">
    <property type="protein sequence ID" value="CAI9301804.1"/>
    <property type="molecule type" value="Genomic_DNA"/>
</dbReference>
<organism evidence="2 3">
    <name type="scientific">Lactuca saligna</name>
    <name type="common">Willowleaf lettuce</name>
    <dbReference type="NCBI Taxonomy" id="75948"/>
    <lineage>
        <taxon>Eukaryota</taxon>
        <taxon>Viridiplantae</taxon>
        <taxon>Streptophyta</taxon>
        <taxon>Embryophyta</taxon>
        <taxon>Tracheophyta</taxon>
        <taxon>Spermatophyta</taxon>
        <taxon>Magnoliopsida</taxon>
        <taxon>eudicotyledons</taxon>
        <taxon>Gunneridae</taxon>
        <taxon>Pentapetalae</taxon>
        <taxon>asterids</taxon>
        <taxon>campanulids</taxon>
        <taxon>Asterales</taxon>
        <taxon>Asteraceae</taxon>
        <taxon>Cichorioideae</taxon>
        <taxon>Cichorieae</taxon>
        <taxon>Lactucinae</taxon>
        <taxon>Lactuca</taxon>
    </lineage>
</organism>
<evidence type="ECO:0000256" key="1">
    <source>
        <dbReference type="SAM" id="Phobius"/>
    </source>
</evidence>
<gene>
    <name evidence="2" type="ORF">LSALG_LOCUS40327</name>
</gene>
<keyword evidence="1" id="KW-1133">Transmembrane helix</keyword>
<name>A0AA36A0N7_LACSI</name>